<dbReference type="GO" id="GO:0016020">
    <property type="term" value="C:membrane"/>
    <property type="evidence" value="ECO:0007669"/>
    <property type="project" value="UniProtKB-SubCell"/>
</dbReference>
<dbReference type="CDD" id="cd00038">
    <property type="entry name" value="CAP_ED"/>
    <property type="match status" value="1"/>
</dbReference>
<evidence type="ECO:0000256" key="5">
    <source>
        <dbReference type="ARBA" id="ARBA00023065"/>
    </source>
</evidence>
<evidence type="ECO:0000256" key="8">
    <source>
        <dbReference type="SAM" id="Phobius"/>
    </source>
</evidence>
<dbReference type="InterPro" id="IPR014710">
    <property type="entry name" value="RmlC-like_jellyroll"/>
</dbReference>
<evidence type="ECO:0000256" key="4">
    <source>
        <dbReference type="ARBA" id="ARBA00022989"/>
    </source>
</evidence>
<comment type="subcellular location">
    <subcellularLocation>
        <location evidence="1">Membrane</location>
        <topology evidence="1">Multi-pass membrane protein</topology>
    </subcellularLocation>
</comment>
<protein>
    <submittedName>
        <fullName evidence="11">Potassium/sodium hyperpolarization-activated cyclic nucleotide-gated channel 2 isoform X1</fullName>
    </submittedName>
</protein>
<evidence type="ECO:0007829" key="13">
    <source>
        <dbReference type="PeptideAtlas" id="A0AB32TVE4"/>
    </source>
</evidence>
<dbReference type="PANTHER" id="PTHR45689">
    <property type="entry name" value="I[[H]] CHANNEL, ISOFORM E"/>
    <property type="match status" value="1"/>
</dbReference>
<dbReference type="InterPro" id="IPR018490">
    <property type="entry name" value="cNMP-bd_dom_sf"/>
</dbReference>
<dbReference type="InterPro" id="IPR005821">
    <property type="entry name" value="Ion_trans_dom"/>
</dbReference>
<evidence type="ECO:0000256" key="3">
    <source>
        <dbReference type="ARBA" id="ARBA00022692"/>
    </source>
</evidence>
<evidence type="ECO:0000259" key="9">
    <source>
        <dbReference type="PROSITE" id="PS50042"/>
    </source>
</evidence>
<dbReference type="SUPFAM" id="SSF81324">
    <property type="entry name" value="Voltage-gated potassium channels"/>
    <property type="match status" value="1"/>
</dbReference>
<dbReference type="InterPro" id="IPR000595">
    <property type="entry name" value="cNMP-bd_dom"/>
</dbReference>
<feature type="transmembrane region" description="Helical" evidence="8">
    <location>
        <begin position="130"/>
        <end position="153"/>
    </location>
</feature>
<evidence type="ECO:0000313" key="11">
    <source>
        <dbReference type="RefSeq" id="XP_068077965.1"/>
    </source>
</evidence>
<evidence type="ECO:0000313" key="10">
    <source>
        <dbReference type="Proteomes" id="UP000000437"/>
    </source>
</evidence>
<sequence>MNRVKQVRLSGLKRLVKKKEANKHDNYGERGDGVQEKATWIIHPRSYFRHCYLVFMVILTFVNLITIPLDIAFSEDMHDSAHKYWVAFNVLSDILFCLDIGMNFCMGIFNDNGEAILDPQKIREDYLHSWFVPDLVAAFPVDIIIIIVEQFYIADTSSLLASKMVRILMFARFLSMIRLLRVPKLLRFCFALENVSDIRLEEVKKILRLLFVLFMMAVIWHWDTCIQYFVAAIEGFPLDCWIVNSNLTHSSIGEKYRYASFRALKQMSWPFLEFPTRLEEQWMALISMVIGFFMFFVFLACVITTFGSLSGAGKNKVSQIQSSFLFSSRPLALRQRIIADCKWQIYKKSVLDVVSERLRKDIMADICSNLVKINALFKSWDTRFSRAVVMCLEAEFFSPGDVIIEKDTAADHMFFIDSGHVLVEDDHQLKEKNDGEHFGDISFLLGERQQISARALTTCSLFSLSLQDFEMIEKQFPQVVKEMRETAAEMKEQDLEVSWRSRLPSHPHQAASERRPSLESVFLKE</sequence>
<feature type="transmembrane region" description="Helical" evidence="8">
    <location>
        <begin position="51"/>
        <end position="73"/>
    </location>
</feature>
<feature type="transmembrane region" description="Helical" evidence="8">
    <location>
        <begin position="85"/>
        <end position="109"/>
    </location>
</feature>
<organism evidence="10 11">
    <name type="scientific">Danio rerio</name>
    <name type="common">Zebrafish</name>
    <name type="synonym">Brachydanio rerio</name>
    <dbReference type="NCBI Taxonomy" id="7955"/>
    <lineage>
        <taxon>Eukaryota</taxon>
        <taxon>Metazoa</taxon>
        <taxon>Chordata</taxon>
        <taxon>Craniata</taxon>
        <taxon>Vertebrata</taxon>
        <taxon>Euteleostomi</taxon>
        <taxon>Actinopterygii</taxon>
        <taxon>Neopterygii</taxon>
        <taxon>Teleostei</taxon>
        <taxon>Ostariophysi</taxon>
        <taxon>Cypriniformes</taxon>
        <taxon>Danionidae</taxon>
        <taxon>Danioninae</taxon>
        <taxon>Danio</taxon>
    </lineage>
</organism>
<keyword evidence="10" id="KW-1185">Reference proteome</keyword>
<dbReference type="Gene3D" id="1.10.287.70">
    <property type="match status" value="1"/>
</dbReference>
<dbReference type="GeneID" id="100329795"/>
<dbReference type="GO" id="GO:0061827">
    <property type="term" value="C:sperm head"/>
    <property type="evidence" value="ECO:0000314"/>
    <property type="project" value="ZFIN"/>
</dbReference>
<name>A0AB32TVE4_DANRE</name>
<dbReference type="Gene3D" id="2.60.120.10">
    <property type="entry name" value="Jelly Rolls"/>
    <property type="match status" value="1"/>
</dbReference>
<dbReference type="RefSeq" id="XP_068077965.1">
    <property type="nucleotide sequence ID" value="XM_068221864.2"/>
</dbReference>
<dbReference type="PROSITE" id="PS50042">
    <property type="entry name" value="CNMP_BINDING_3"/>
    <property type="match status" value="1"/>
</dbReference>
<dbReference type="AlphaFoldDB" id="A0AB32TVE4"/>
<feature type="domain" description="Cyclic nucleotide-binding" evidence="9">
    <location>
        <begin position="376"/>
        <end position="490"/>
    </location>
</feature>
<dbReference type="Proteomes" id="UP000000437">
    <property type="component" value="Chromosome 6"/>
</dbReference>
<dbReference type="Pfam" id="PF00520">
    <property type="entry name" value="Ion_trans"/>
    <property type="match status" value="1"/>
</dbReference>
<dbReference type="CTD" id="100329795"/>
<dbReference type="KEGG" id="dre:100329795"/>
<keyword evidence="13" id="KW-1267">Proteomics identification</keyword>
<keyword evidence="5" id="KW-0406">Ion transport</keyword>
<gene>
    <name evidence="11 12" type="primary">hcnl1</name>
</gene>
<feature type="compositionally biased region" description="Basic and acidic residues" evidence="7">
    <location>
        <begin position="511"/>
        <end position="525"/>
    </location>
</feature>
<reference evidence="11" key="1">
    <citation type="submission" date="2025-08" db="UniProtKB">
        <authorList>
            <consortium name="RefSeq"/>
        </authorList>
    </citation>
    <scope>IDENTIFICATION</scope>
    <source>
        <strain evidence="11">Tuebingen</strain>
        <tissue evidence="11">Fibroblasts and whole tissue</tissue>
    </source>
</reference>
<feature type="transmembrane region" description="Helical" evidence="8">
    <location>
        <begin position="159"/>
        <end position="180"/>
    </location>
</feature>
<evidence type="ECO:0000256" key="1">
    <source>
        <dbReference type="ARBA" id="ARBA00004141"/>
    </source>
</evidence>
<dbReference type="PANTHER" id="PTHR45689:SF8">
    <property type="entry name" value="POTASSIUM_SODIUM HYPERPOLARIZATION-ACTIVATED CYCLIC NUCLEOTIDE-GATED CHANNEL 2-LIKE"/>
    <property type="match status" value="1"/>
</dbReference>
<feature type="region of interest" description="Disordered" evidence="7">
    <location>
        <begin position="498"/>
        <end position="525"/>
    </location>
</feature>
<evidence type="ECO:0000256" key="2">
    <source>
        <dbReference type="ARBA" id="ARBA00022448"/>
    </source>
</evidence>
<dbReference type="SMART" id="SM00100">
    <property type="entry name" value="cNMP"/>
    <property type="match status" value="1"/>
</dbReference>
<evidence type="ECO:0000313" key="12">
    <source>
        <dbReference type="ZFIN" id="ZDB-GENE-210225-1"/>
    </source>
</evidence>
<dbReference type="InterPro" id="IPR051413">
    <property type="entry name" value="K/Na_HCN_channel"/>
</dbReference>
<keyword evidence="4 8" id="KW-1133">Transmembrane helix</keyword>
<dbReference type="AGR" id="ZFIN:ZDB-GENE-210225-1"/>
<keyword evidence="6 8" id="KW-0472">Membrane</keyword>
<dbReference type="GO" id="GO:0030171">
    <property type="term" value="F:voltage-gated proton channel activity"/>
    <property type="evidence" value="ECO:0000314"/>
    <property type="project" value="ZFIN"/>
</dbReference>
<evidence type="ECO:0000256" key="7">
    <source>
        <dbReference type="SAM" id="MobiDB-lite"/>
    </source>
</evidence>
<dbReference type="ZFIN" id="ZDB-GENE-210225-1">
    <property type="gene designation" value="hcnl1"/>
</dbReference>
<keyword evidence="2" id="KW-0813">Transport</keyword>
<keyword evidence="3 8" id="KW-0812">Transmembrane</keyword>
<evidence type="ECO:0000256" key="6">
    <source>
        <dbReference type="ARBA" id="ARBA00023136"/>
    </source>
</evidence>
<dbReference type="SUPFAM" id="SSF51206">
    <property type="entry name" value="cAMP-binding domain-like"/>
    <property type="match status" value="1"/>
</dbReference>
<dbReference type="Pfam" id="PF00027">
    <property type="entry name" value="cNMP_binding"/>
    <property type="match status" value="1"/>
</dbReference>
<feature type="transmembrane region" description="Helical" evidence="8">
    <location>
        <begin position="206"/>
        <end position="222"/>
    </location>
</feature>
<accession>A0AB32TVE4</accession>
<feature type="transmembrane region" description="Helical" evidence="8">
    <location>
        <begin position="282"/>
        <end position="306"/>
    </location>
</feature>
<proteinExistence type="evidence at protein level"/>